<keyword evidence="4" id="KW-1185">Reference proteome</keyword>
<dbReference type="InterPro" id="IPR001296">
    <property type="entry name" value="Glyco_trans_1"/>
</dbReference>
<dbReference type="Proteomes" id="UP000233387">
    <property type="component" value="Unassembled WGS sequence"/>
</dbReference>
<dbReference type="InterPro" id="IPR028098">
    <property type="entry name" value="Glyco_trans_4-like_N"/>
</dbReference>
<proteinExistence type="predicted"/>
<dbReference type="PANTHER" id="PTHR12526">
    <property type="entry name" value="GLYCOSYLTRANSFERASE"/>
    <property type="match status" value="1"/>
</dbReference>
<reference evidence="3 4" key="1">
    <citation type="submission" date="2017-06" db="EMBL/GenBank/DDBJ databases">
        <title>Raineya orbicola gen. nov., sp. nov. a slightly thermophilic bacterium of the phylum Bacteroidetes and the description of Raineyaceae fam. nov.</title>
        <authorList>
            <person name="Albuquerque L."/>
            <person name="Polonia A.R.M."/>
            <person name="Barroso C."/>
            <person name="Froufe H.J.C."/>
            <person name="Lage O."/>
            <person name="Lobo-Da-Cunha A."/>
            <person name="Egas C."/>
            <person name="Da Costa M.S."/>
        </authorList>
    </citation>
    <scope>NUCLEOTIDE SEQUENCE [LARGE SCALE GENOMIC DNA]</scope>
    <source>
        <strain evidence="3 4">SPSPC-11</strain>
    </source>
</reference>
<dbReference type="AlphaFoldDB" id="A0A2N3IIM2"/>
<dbReference type="EMBL" id="NKXO01000010">
    <property type="protein sequence ID" value="PKQ70175.1"/>
    <property type="molecule type" value="Genomic_DNA"/>
</dbReference>
<dbReference type="Gene3D" id="3.40.50.2000">
    <property type="entry name" value="Glycogen Phosphorylase B"/>
    <property type="match status" value="2"/>
</dbReference>
<accession>A0A2N3IIM2</accession>
<evidence type="ECO:0000259" key="2">
    <source>
        <dbReference type="Pfam" id="PF13439"/>
    </source>
</evidence>
<dbReference type="GO" id="GO:0016757">
    <property type="term" value="F:glycosyltransferase activity"/>
    <property type="evidence" value="ECO:0007669"/>
    <property type="project" value="InterPro"/>
</dbReference>
<evidence type="ECO:0000313" key="4">
    <source>
        <dbReference type="Proteomes" id="UP000233387"/>
    </source>
</evidence>
<sequence length="402" mass="46915">MNENILYLSYDGLTDPLGQSQVLPYIIGLSKNFSYHFTIISAEKKENFNAKKQLIENQIKDLPITWMPIFYHKKPPVFSSIWDLWVMYQKALNLHKRQVFHLVHCRSYLTALIGERFTDKFQVPFLFDMRGFWADERLDGNIWNIKNPFYKKIYQFFKKKEKDFLQKAAYTISLTHNAKNEILSWKGFEKTPISVIPCCVDTDLFCQNEKINSSKEQALTISYLGSIGTWYLLREMLVFYKTLLQNYPKAHFLFITGENPQFILQEAEKLELPLSQIKICKAERHEVPTLIAQSDISVFFIKDSYSKKGSSATKMAEILAMGVPIITNDIGDNEFLFEKYNYGYLLQDLSPESMQKAVAHIPKLLQKSADSLRAIAKDYFDLEKGVNEYQRVYTEILQQSTH</sequence>
<organism evidence="3 4">
    <name type="scientific">Raineya orbicola</name>
    <dbReference type="NCBI Taxonomy" id="2016530"/>
    <lineage>
        <taxon>Bacteria</taxon>
        <taxon>Pseudomonadati</taxon>
        <taxon>Bacteroidota</taxon>
        <taxon>Cytophagia</taxon>
        <taxon>Cytophagales</taxon>
        <taxon>Raineyaceae</taxon>
        <taxon>Raineya</taxon>
    </lineage>
</organism>
<gene>
    <name evidence="3" type="ORF">Rain11_0835</name>
</gene>
<evidence type="ECO:0000313" key="3">
    <source>
        <dbReference type="EMBL" id="PKQ70175.1"/>
    </source>
</evidence>
<keyword evidence="3" id="KW-0808">Transferase</keyword>
<dbReference type="RefSeq" id="WP_133121501.1">
    <property type="nucleotide sequence ID" value="NZ_NKXO01000010.1"/>
</dbReference>
<comment type="caution">
    <text evidence="3">The sequence shown here is derived from an EMBL/GenBank/DDBJ whole genome shotgun (WGS) entry which is preliminary data.</text>
</comment>
<feature type="domain" description="Glycosyl transferase family 1" evidence="1">
    <location>
        <begin position="210"/>
        <end position="361"/>
    </location>
</feature>
<dbReference type="OrthoDB" id="1220440at2"/>
<name>A0A2N3IIM2_9BACT</name>
<protein>
    <submittedName>
        <fullName evidence="3">Glycosyl transferases group 1</fullName>
    </submittedName>
</protein>
<evidence type="ECO:0000259" key="1">
    <source>
        <dbReference type="Pfam" id="PF00534"/>
    </source>
</evidence>
<dbReference type="Pfam" id="PF13439">
    <property type="entry name" value="Glyco_transf_4"/>
    <property type="match status" value="1"/>
</dbReference>
<dbReference type="Pfam" id="PF00534">
    <property type="entry name" value="Glycos_transf_1"/>
    <property type="match status" value="1"/>
</dbReference>
<dbReference type="SUPFAM" id="SSF53756">
    <property type="entry name" value="UDP-Glycosyltransferase/glycogen phosphorylase"/>
    <property type="match status" value="1"/>
</dbReference>
<feature type="domain" description="Glycosyltransferase subfamily 4-like N-terminal" evidence="2">
    <location>
        <begin position="65"/>
        <end position="203"/>
    </location>
</feature>